<dbReference type="HOGENOM" id="CLU_034087_0_0_6"/>
<keyword evidence="2" id="KW-0449">Lipoprotein</keyword>
<evidence type="ECO:0000313" key="2">
    <source>
        <dbReference type="EMBL" id="CAQ81078.1"/>
    </source>
</evidence>
<dbReference type="EMBL" id="FM178380">
    <property type="protein sequence ID" value="CAQ81078.1"/>
    <property type="molecule type" value="Genomic_DNA"/>
</dbReference>
<dbReference type="Proteomes" id="UP000001730">
    <property type="component" value="Chromosome 2"/>
</dbReference>
<dbReference type="Gene3D" id="1.50.10.140">
    <property type="match status" value="1"/>
</dbReference>
<dbReference type="PROSITE" id="PS51257">
    <property type="entry name" value="PROKAR_LIPOPROTEIN"/>
    <property type="match status" value="1"/>
</dbReference>
<organism evidence="2 3">
    <name type="scientific">Aliivibrio salmonicida (strain LFI1238)</name>
    <name type="common">Vibrio salmonicida (strain LFI1238)</name>
    <dbReference type="NCBI Taxonomy" id="316275"/>
    <lineage>
        <taxon>Bacteria</taxon>
        <taxon>Pseudomonadati</taxon>
        <taxon>Pseudomonadota</taxon>
        <taxon>Gammaproteobacteria</taxon>
        <taxon>Vibrionales</taxon>
        <taxon>Vibrionaceae</taxon>
        <taxon>Aliivibrio</taxon>
    </lineage>
</organism>
<protein>
    <submittedName>
        <fullName evidence="2">Lipoprotein</fullName>
    </submittedName>
</protein>
<evidence type="ECO:0000313" key="3">
    <source>
        <dbReference type="Proteomes" id="UP000001730"/>
    </source>
</evidence>
<dbReference type="KEGG" id="vsa:VSAL_II0324"/>
<sequence>MIKEDELLKSAVLILISLLLSSCGVLYKGVQDGVSSLNQSQAIRQGRYGDLTEGELEWARLAWVYVENNTQLKTGLVNSIDNYPTTNMSGIADYLLALTAAREFEFITSKEHDERLSLVLTFLNEMPLSIGQIPNKVYSTQTGQMVDYGNQPNDIGWSSIDVGRLLIVLAIVKQYNPQFIEYIDKAVLKWNFCELVNEEGELFGGTVNNGNVTRYKEGRLGVEEYTSYGYLDWQIVPEKAMRLDPYNVANMYGIDFLFDGRDPRLFDILRPVYSTPYLRLGLEFNWDDIVDMDSSDATHSNEVMSAMADSMYRIQEARWDHERIYTARGEHIVSGEPYFVYDAIYALGTPWITLSEDGSSYDELALVSTRVAFQMWALWRTDYTDRLMVLVQELYDPDRGWYEGRYELNSRYEKSISLQTNAGVLEALLYKARGKLYQPEKSKEYRDVQFKSRFSHPGHCLVETFR</sequence>
<keyword evidence="3" id="KW-1185">Reference proteome</keyword>
<dbReference type="InterPro" id="IPR021478">
    <property type="entry name" value="DUF3131"/>
</dbReference>
<reference evidence="2 3" key="1">
    <citation type="journal article" date="2008" name="BMC Genomics">
        <title>The genome sequence of the fish pathogen Aliivibrio salmonicida strain LFI1238 shows extensive evidence of gene decay.</title>
        <authorList>
            <person name="Hjerde E."/>
            <person name="Lorentzen M.S."/>
            <person name="Holden M.T."/>
            <person name="Seeger K."/>
            <person name="Paulsen S."/>
            <person name="Bason N."/>
            <person name="Churcher C."/>
            <person name="Harris D."/>
            <person name="Norbertczak H."/>
            <person name="Quail M.A."/>
            <person name="Sanders S."/>
            <person name="Thurston S."/>
            <person name="Parkhill J."/>
            <person name="Willassen N.P."/>
            <person name="Thomson N.R."/>
        </authorList>
    </citation>
    <scope>NUCLEOTIDE SEQUENCE [LARGE SCALE GENOMIC DNA]</scope>
    <source>
        <strain evidence="2 3">LFI1238</strain>
    </source>
</reference>
<feature type="domain" description="DUF3131" evidence="1">
    <location>
        <begin position="57"/>
        <end position="434"/>
    </location>
</feature>
<dbReference type="eggNOG" id="COG3459">
    <property type="taxonomic scope" value="Bacteria"/>
</dbReference>
<dbReference type="Pfam" id="PF11329">
    <property type="entry name" value="DUF3131"/>
    <property type="match status" value="1"/>
</dbReference>
<evidence type="ECO:0000259" key="1">
    <source>
        <dbReference type="Pfam" id="PF11329"/>
    </source>
</evidence>
<accession>B6EQV0</accession>
<name>B6EQV0_ALISL</name>
<gene>
    <name evidence="2" type="ordered locus">VSAL_II0324</name>
</gene>
<proteinExistence type="predicted"/>
<dbReference type="AlphaFoldDB" id="B6EQV0"/>